<evidence type="ECO:0000256" key="1">
    <source>
        <dbReference type="ARBA" id="ARBA00004141"/>
    </source>
</evidence>
<keyword evidence="9" id="KW-1185">Reference proteome</keyword>
<gene>
    <name evidence="8" type="ORF">Aiant_47990</name>
</gene>
<dbReference type="Proteomes" id="UP000676967">
    <property type="component" value="Chromosome"/>
</dbReference>
<comment type="subcellular location">
    <subcellularLocation>
        <location evidence="6">Cell membrane</location>
        <topology evidence="6">Multi-pass membrane protein</topology>
    </subcellularLocation>
    <subcellularLocation>
        <location evidence="1">Membrane</location>
        <topology evidence="1">Multi-pass membrane protein</topology>
    </subcellularLocation>
</comment>
<keyword evidence="4 6" id="KW-0472">Membrane</keyword>
<dbReference type="PRINTS" id="PR00164">
    <property type="entry name" value="ABC2TRNSPORT"/>
</dbReference>
<dbReference type="PANTHER" id="PTHR43229:SF2">
    <property type="entry name" value="NODULATION PROTEIN J"/>
    <property type="match status" value="1"/>
</dbReference>
<keyword evidence="2 6" id="KW-0812">Transmembrane</keyword>
<feature type="transmembrane region" description="Helical" evidence="6">
    <location>
        <begin position="70"/>
        <end position="96"/>
    </location>
</feature>
<feature type="transmembrane region" description="Helical" evidence="6">
    <location>
        <begin position="148"/>
        <end position="172"/>
    </location>
</feature>
<accession>A0ABM7LXP9</accession>
<evidence type="ECO:0000256" key="3">
    <source>
        <dbReference type="ARBA" id="ARBA00022989"/>
    </source>
</evidence>
<name>A0ABM7LXP9_9ACTN</name>
<keyword evidence="3 6" id="KW-1133">Transmembrane helix</keyword>
<dbReference type="InterPro" id="IPR000412">
    <property type="entry name" value="ABC_2_transport"/>
</dbReference>
<evidence type="ECO:0000259" key="7">
    <source>
        <dbReference type="PROSITE" id="PS51012"/>
    </source>
</evidence>
<dbReference type="EMBL" id="AP023356">
    <property type="protein sequence ID" value="BCJ44142.1"/>
    <property type="molecule type" value="Genomic_DNA"/>
</dbReference>
<evidence type="ECO:0000256" key="2">
    <source>
        <dbReference type="ARBA" id="ARBA00022692"/>
    </source>
</evidence>
<evidence type="ECO:0000256" key="5">
    <source>
        <dbReference type="ARBA" id="ARBA00023251"/>
    </source>
</evidence>
<dbReference type="PIRSF" id="PIRSF006648">
    <property type="entry name" value="DrrB"/>
    <property type="match status" value="1"/>
</dbReference>
<proteinExistence type="inferred from homology"/>
<evidence type="ECO:0000256" key="4">
    <source>
        <dbReference type="ARBA" id="ARBA00023136"/>
    </source>
</evidence>
<dbReference type="Pfam" id="PF01061">
    <property type="entry name" value="ABC2_membrane"/>
    <property type="match status" value="1"/>
</dbReference>
<dbReference type="RefSeq" id="WP_189329065.1">
    <property type="nucleotide sequence ID" value="NZ_AP023356.1"/>
</dbReference>
<keyword evidence="6" id="KW-0813">Transport</keyword>
<feature type="transmembrane region" description="Helical" evidence="6">
    <location>
        <begin position="237"/>
        <end position="257"/>
    </location>
</feature>
<reference evidence="8 9" key="1">
    <citation type="submission" date="2020-08" db="EMBL/GenBank/DDBJ databases">
        <title>Whole genome shotgun sequence of Actinoplanes ianthinogenes NBRC 13996.</title>
        <authorList>
            <person name="Komaki H."/>
            <person name="Tamura T."/>
        </authorList>
    </citation>
    <scope>NUCLEOTIDE SEQUENCE [LARGE SCALE GENOMIC DNA]</scope>
    <source>
        <strain evidence="8 9">NBRC 13996</strain>
    </source>
</reference>
<protein>
    <recommendedName>
        <fullName evidence="6">Transport permease protein</fullName>
    </recommendedName>
</protein>
<feature type="transmembrane region" description="Helical" evidence="6">
    <location>
        <begin position="117"/>
        <end position="142"/>
    </location>
</feature>
<dbReference type="InterPro" id="IPR013525">
    <property type="entry name" value="ABC2_TM"/>
</dbReference>
<keyword evidence="5" id="KW-0046">Antibiotic resistance</keyword>
<feature type="transmembrane region" description="Helical" evidence="6">
    <location>
        <begin position="184"/>
        <end position="201"/>
    </location>
</feature>
<keyword evidence="6" id="KW-1003">Cell membrane</keyword>
<evidence type="ECO:0000313" key="9">
    <source>
        <dbReference type="Proteomes" id="UP000676967"/>
    </source>
</evidence>
<feature type="transmembrane region" description="Helical" evidence="6">
    <location>
        <begin position="38"/>
        <end position="58"/>
    </location>
</feature>
<evidence type="ECO:0000256" key="6">
    <source>
        <dbReference type="RuleBase" id="RU361157"/>
    </source>
</evidence>
<evidence type="ECO:0000313" key="8">
    <source>
        <dbReference type="EMBL" id="BCJ44142.1"/>
    </source>
</evidence>
<organism evidence="8 9">
    <name type="scientific">Actinoplanes ianthinogenes</name>
    <dbReference type="NCBI Taxonomy" id="122358"/>
    <lineage>
        <taxon>Bacteria</taxon>
        <taxon>Bacillati</taxon>
        <taxon>Actinomycetota</taxon>
        <taxon>Actinomycetes</taxon>
        <taxon>Micromonosporales</taxon>
        <taxon>Micromonosporaceae</taxon>
        <taxon>Actinoplanes</taxon>
    </lineage>
</organism>
<comment type="similarity">
    <text evidence="6">Belongs to the ABC-2 integral membrane protein family.</text>
</comment>
<dbReference type="PANTHER" id="PTHR43229">
    <property type="entry name" value="NODULATION PROTEIN J"/>
    <property type="match status" value="1"/>
</dbReference>
<feature type="domain" description="ABC transmembrane type-2" evidence="7">
    <location>
        <begin position="38"/>
        <end position="261"/>
    </location>
</feature>
<dbReference type="InterPro" id="IPR047817">
    <property type="entry name" value="ABC2_TM_bact-type"/>
</dbReference>
<dbReference type="InterPro" id="IPR051784">
    <property type="entry name" value="Nod_factor_ABC_transporter"/>
</dbReference>
<sequence length="263" mass="27185">MVTTTAVAPAGEAALVTSARAILIIAQRDLFRQVRHPGVLAAQAVQILFFVLVYAVGFDGMIAPVDGVAFSAYVYPGIIAVQVVTVGISSGLTYAWDRDYGVLREMLVAPVPRICLPLGKVAATVALMAAQSAVMLAVAPLLDLPLSVLSFAAGVGVYAATAAVFSVIGLLLATVIASVQTLQAAVQMGMYPLLFLSGSVFNPDQVPSWLATAMAINPMTYAVDLARHALLATPSGLPVWLDLVVLGALLAIAGTVLRARVGS</sequence>
<dbReference type="PROSITE" id="PS51012">
    <property type="entry name" value="ABC_TM2"/>
    <property type="match status" value="1"/>
</dbReference>